<accession>A0A8T2U4T4</accession>
<evidence type="ECO:0000256" key="2">
    <source>
        <dbReference type="ARBA" id="ARBA00004245"/>
    </source>
</evidence>
<dbReference type="PANTHER" id="PTHR21490:SF0">
    <property type="entry name" value="ENKURIN"/>
    <property type="match status" value="1"/>
</dbReference>
<dbReference type="OMA" id="HRVIYIA"/>
<evidence type="ECO:0000256" key="1">
    <source>
        <dbReference type="ARBA" id="ARBA00004138"/>
    </source>
</evidence>
<feature type="domain" description="Enkurin" evidence="6">
    <location>
        <begin position="150"/>
        <end position="241"/>
    </location>
</feature>
<dbReference type="GO" id="GO:0005516">
    <property type="term" value="F:calmodulin binding"/>
    <property type="evidence" value="ECO:0007669"/>
    <property type="project" value="TreeGrafter"/>
</dbReference>
<dbReference type="GO" id="GO:0005929">
    <property type="term" value="C:cilium"/>
    <property type="evidence" value="ECO:0007669"/>
    <property type="project" value="UniProtKB-SubCell"/>
</dbReference>
<protein>
    <recommendedName>
        <fullName evidence="6">Enkurin domain-containing protein</fullName>
    </recommendedName>
</protein>
<dbReference type="InterPro" id="IPR027012">
    <property type="entry name" value="Enkurin_dom"/>
</dbReference>
<name>A0A8T2U4T4_CERRI</name>
<keyword evidence="5" id="KW-0966">Cell projection</keyword>
<keyword evidence="3" id="KW-0963">Cytoplasm</keyword>
<evidence type="ECO:0000256" key="5">
    <source>
        <dbReference type="ARBA" id="ARBA00023273"/>
    </source>
</evidence>
<dbReference type="Pfam" id="PF13864">
    <property type="entry name" value="Enkurin"/>
    <property type="match status" value="1"/>
</dbReference>
<evidence type="ECO:0000313" key="8">
    <source>
        <dbReference type="Proteomes" id="UP000825935"/>
    </source>
</evidence>
<keyword evidence="8" id="KW-1185">Reference proteome</keyword>
<gene>
    <name evidence="7" type="ORF">KP509_09G015800</name>
</gene>
<dbReference type="PANTHER" id="PTHR21490">
    <property type="entry name" value="ENKURIN-RELATED"/>
    <property type="match status" value="1"/>
</dbReference>
<dbReference type="InterPro" id="IPR052102">
    <property type="entry name" value="Enkurin_domain-protein"/>
</dbReference>
<dbReference type="AlphaFoldDB" id="A0A8T2U4T4"/>
<evidence type="ECO:0000313" key="7">
    <source>
        <dbReference type="EMBL" id="KAH7428753.1"/>
    </source>
</evidence>
<evidence type="ECO:0000259" key="6">
    <source>
        <dbReference type="PROSITE" id="PS51665"/>
    </source>
</evidence>
<sequence length="264" mass="31154">MATIMLRDNVESVYNLIPPPPSSTDKKRVYPKSKYKAESDTFMTCAKTRRSRATFGHPLGSLYPRTDEYLKKYSRRNLNPIVIHTPKVYIKPPVPRERGAFNHRDIDFVNQNGYEMIHSHPKKLPTHAWRYVEKDDYGKVPRYLIRFNEEFKEKQKRVNADGPKRQGIGTEPNTRRLEEWEKKELIEGLKKKWQEVNTTYQKTTVTLDTWAKKARKERFEDQLMEIERDIQTLSRRVVLVVDNGKSTSSGSYSSGKRRHLVSHW</sequence>
<dbReference type="PROSITE" id="PS51665">
    <property type="entry name" value="ENKURIN"/>
    <property type="match status" value="1"/>
</dbReference>
<comment type="caution">
    <text evidence="7">The sequence shown here is derived from an EMBL/GenBank/DDBJ whole genome shotgun (WGS) entry which is preliminary data.</text>
</comment>
<evidence type="ECO:0000256" key="4">
    <source>
        <dbReference type="ARBA" id="ARBA00023212"/>
    </source>
</evidence>
<dbReference type="OrthoDB" id="2123594at2759"/>
<organism evidence="7 8">
    <name type="scientific">Ceratopteris richardii</name>
    <name type="common">Triangle waterfern</name>
    <dbReference type="NCBI Taxonomy" id="49495"/>
    <lineage>
        <taxon>Eukaryota</taxon>
        <taxon>Viridiplantae</taxon>
        <taxon>Streptophyta</taxon>
        <taxon>Embryophyta</taxon>
        <taxon>Tracheophyta</taxon>
        <taxon>Polypodiopsida</taxon>
        <taxon>Polypodiidae</taxon>
        <taxon>Polypodiales</taxon>
        <taxon>Pteridineae</taxon>
        <taxon>Pteridaceae</taxon>
        <taxon>Parkerioideae</taxon>
        <taxon>Ceratopteris</taxon>
    </lineage>
</organism>
<dbReference type="Proteomes" id="UP000825935">
    <property type="component" value="Chromosome 9"/>
</dbReference>
<evidence type="ECO:0000256" key="3">
    <source>
        <dbReference type="ARBA" id="ARBA00022490"/>
    </source>
</evidence>
<dbReference type="EMBL" id="CM035414">
    <property type="protein sequence ID" value="KAH7428753.1"/>
    <property type="molecule type" value="Genomic_DNA"/>
</dbReference>
<proteinExistence type="predicted"/>
<comment type="subcellular location">
    <subcellularLocation>
        <location evidence="1">Cell projection</location>
        <location evidence="1">Cilium</location>
    </subcellularLocation>
    <subcellularLocation>
        <location evidence="2">Cytoplasm</location>
        <location evidence="2">Cytoskeleton</location>
    </subcellularLocation>
</comment>
<reference evidence="7" key="1">
    <citation type="submission" date="2021-08" db="EMBL/GenBank/DDBJ databases">
        <title>WGS assembly of Ceratopteris richardii.</title>
        <authorList>
            <person name="Marchant D.B."/>
            <person name="Chen G."/>
            <person name="Jenkins J."/>
            <person name="Shu S."/>
            <person name="Leebens-Mack J."/>
            <person name="Grimwood J."/>
            <person name="Schmutz J."/>
            <person name="Soltis P."/>
            <person name="Soltis D."/>
            <person name="Chen Z.-H."/>
        </authorList>
    </citation>
    <scope>NUCLEOTIDE SEQUENCE</scope>
    <source>
        <strain evidence="7">Whitten #5841</strain>
        <tissue evidence="7">Leaf</tissue>
    </source>
</reference>
<keyword evidence="4" id="KW-0206">Cytoskeleton</keyword>
<dbReference type="GO" id="GO:0005856">
    <property type="term" value="C:cytoskeleton"/>
    <property type="evidence" value="ECO:0007669"/>
    <property type="project" value="UniProtKB-SubCell"/>
</dbReference>